<dbReference type="GO" id="GO:0005524">
    <property type="term" value="F:ATP binding"/>
    <property type="evidence" value="ECO:0007669"/>
    <property type="project" value="InterPro"/>
</dbReference>
<sequence length="110" mass="12155">MATYPDTNVLICENGRAYISDYGLSMLLTELGGSTFATPFHVWGTLRWTAPELLDLEIPEDDTGEESPRVAPTTLSDVYSFGSITLQVCGAHSPLLRITPYLLTRALDRF</sequence>
<organism evidence="2 3">
    <name type="scientific">Boletus reticuloceps</name>
    <dbReference type="NCBI Taxonomy" id="495285"/>
    <lineage>
        <taxon>Eukaryota</taxon>
        <taxon>Fungi</taxon>
        <taxon>Dikarya</taxon>
        <taxon>Basidiomycota</taxon>
        <taxon>Agaricomycotina</taxon>
        <taxon>Agaricomycetes</taxon>
        <taxon>Agaricomycetidae</taxon>
        <taxon>Boletales</taxon>
        <taxon>Boletineae</taxon>
        <taxon>Boletaceae</taxon>
        <taxon>Boletoideae</taxon>
        <taxon>Boletus</taxon>
    </lineage>
</organism>
<dbReference type="GO" id="GO:0004672">
    <property type="term" value="F:protein kinase activity"/>
    <property type="evidence" value="ECO:0007669"/>
    <property type="project" value="InterPro"/>
</dbReference>
<evidence type="ECO:0000313" key="3">
    <source>
        <dbReference type="Proteomes" id="UP000683000"/>
    </source>
</evidence>
<dbReference type="InterPro" id="IPR011009">
    <property type="entry name" value="Kinase-like_dom_sf"/>
</dbReference>
<protein>
    <recommendedName>
        <fullName evidence="1">Protein kinase domain-containing protein</fullName>
    </recommendedName>
</protein>
<dbReference type="Proteomes" id="UP000683000">
    <property type="component" value="Unassembled WGS sequence"/>
</dbReference>
<comment type="caution">
    <text evidence="2">The sequence shown here is derived from an EMBL/GenBank/DDBJ whole genome shotgun (WGS) entry which is preliminary data.</text>
</comment>
<keyword evidence="3" id="KW-1185">Reference proteome</keyword>
<name>A0A8I3A8E9_9AGAM</name>
<dbReference type="InterPro" id="IPR000719">
    <property type="entry name" value="Prot_kinase_dom"/>
</dbReference>
<dbReference type="AlphaFoldDB" id="A0A8I3A8E9"/>
<feature type="domain" description="Protein kinase" evidence="1">
    <location>
        <begin position="1"/>
        <end position="110"/>
    </location>
</feature>
<evidence type="ECO:0000313" key="2">
    <source>
        <dbReference type="EMBL" id="KAG6375773.1"/>
    </source>
</evidence>
<dbReference type="EMBL" id="JAGFBS010000013">
    <property type="protein sequence ID" value="KAG6375773.1"/>
    <property type="molecule type" value="Genomic_DNA"/>
</dbReference>
<dbReference type="SUPFAM" id="SSF56112">
    <property type="entry name" value="Protein kinase-like (PK-like)"/>
    <property type="match status" value="1"/>
</dbReference>
<dbReference type="PROSITE" id="PS50011">
    <property type="entry name" value="PROTEIN_KINASE_DOM"/>
    <property type="match status" value="1"/>
</dbReference>
<dbReference type="OrthoDB" id="3256484at2759"/>
<accession>A0A8I3A8E9</accession>
<evidence type="ECO:0000259" key="1">
    <source>
        <dbReference type="PROSITE" id="PS50011"/>
    </source>
</evidence>
<dbReference type="Gene3D" id="1.10.510.10">
    <property type="entry name" value="Transferase(Phosphotransferase) domain 1"/>
    <property type="match status" value="1"/>
</dbReference>
<proteinExistence type="predicted"/>
<reference evidence="2" key="1">
    <citation type="submission" date="2021-03" db="EMBL/GenBank/DDBJ databases">
        <title>Evolutionary innovations through gain and loss of genes in the ectomycorrhizal Boletales.</title>
        <authorList>
            <person name="Wu G."/>
            <person name="Miyauchi S."/>
            <person name="Morin E."/>
            <person name="Yang Z.-L."/>
            <person name="Xu J."/>
            <person name="Martin F.M."/>
        </authorList>
    </citation>
    <scope>NUCLEOTIDE SEQUENCE</scope>
    <source>
        <strain evidence="2">BR01</strain>
    </source>
</reference>
<gene>
    <name evidence="2" type="ORF">JVT61DRAFT_2623</name>
</gene>